<dbReference type="PANTHER" id="PTHR24321:SF8">
    <property type="entry name" value="ESTRADIOL 17-BETA-DEHYDROGENASE 8-RELATED"/>
    <property type="match status" value="1"/>
</dbReference>
<dbReference type="SUPFAM" id="SSF51735">
    <property type="entry name" value="NAD(P)-binding Rossmann-fold domains"/>
    <property type="match status" value="1"/>
</dbReference>
<organism evidence="3 4">
    <name type="scientific">Flavobacterium yafengii</name>
    <dbReference type="NCBI Taxonomy" id="3041253"/>
    <lineage>
        <taxon>Bacteria</taxon>
        <taxon>Pseudomonadati</taxon>
        <taxon>Bacteroidota</taxon>
        <taxon>Flavobacteriia</taxon>
        <taxon>Flavobacteriales</taxon>
        <taxon>Flavobacteriaceae</taxon>
        <taxon>Flavobacterium</taxon>
    </lineage>
</organism>
<accession>A0AAW6TMN9</accession>
<evidence type="ECO:0000256" key="1">
    <source>
        <dbReference type="ARBA" id="ARBA00006484"/>
    </source>
</evidence>
<dbReference type="CDD" id="cd05233">
    <property type="entry name" value="SDR_c"/>
    <property type="match status" value="1"/>
</dbReference>
<dbReference type="InterPro" id="IPR036291">
    <property type="entry name" value="NAD(P)-bd_dom_sf"/>
</dbReference>
<protein>
    <submittedName>
        <fullName evidence="3">SDR family oxidoreductase</fullName>
        <ecNumber evidence="3">1.-.-.-</ecNumber>
    </submittedName>
</protein>
<dbReference type="EC" id="1.-.-.-" evidence="3"/>
<dbReference type="GO" id="GO:0016491">
    <property type="term" value="F:oxidoreductase activity"/>
    <property type="evidence" value="ECO:0007669"/>
    <property type="project" value="UniProtKB-KW"/>
</dbReference>
<reference evidence="3 4" key="1">
    <citation type="submission" date="2023-04" db="EMBL/GenBank/DDBJ databases">
        <title>Two novel species of Flavobacterium.</title>
        <authorList>
            <person name="Liu Q."/>
            <person name="Xin Y.-H."/>
        </authorList>
    </citation>
    <scope>NUCLEOTIDE SEQUENCE [LARGE SCALE GENOMIC DNA]</scope>
    <source>
        <strain evidence="3 4">LB2P87</strain>
    </source>
</reference>
<dbReference type="Pfam" id="PF13561">
    <property type="entry name" value="adh_short_C2"/>
    <property type="match status" value="1"/>
</dbReference>
<dbReference type="PRINTS" id="PR00081">
    <property type="entry name" value="GDHRDH"/>
</dbReference>
<dbReference type="PROSITE" id="PS00061">
    <property type="entry name" value="ADH_SHORT"/>
    <property type="match status" value="1"/>
</dbReference>
<keyword evidence="2 3" id="KW-0560">Oxidoreductase</keyword>
<comment type="similarity">
    <text evidence="1">Belongs to the short-chain dehydrogenases/reductases (SDR) family.</text>
</comment>
<dbReference type="Gene3D" id="3.40.50.720">
    <property type="entry name" value="NAD(P)-binding Rossmann-like Domain"/>
    <property type="match status" value="1"/>
</dbReference>
<sequence length="243" mass="26737">MISKKKILVTGATSGIGLALCEYLLANACEVIAIGRDSNKVEHLIKNKLFVFVALDLNKFEDYGNLFDTNLNQEKFDGFVHCAGMEETVPISLYVPEKIENIFKINVFSGIELLRYFSKKKYSNESASVVFISSVMGELGQPGKIGYCGTKAAILGVVKSAALELAKRKIRVNSIAPGVVNTPMTKKLFELIDEDNIDRIKNMHPLGIGEVSDVIPILVFLLSDNSKWITGQNIKIDGGYSIQ</sequence>
<evidence type="ECO:0000313" key="4">
    <source>
        <dbReference type="Proteomes" id="UP001228643"/>
    </source>
</evidence>
<comment type="caution">
    <text evidence="3">The sequence shown here is derived from an EMBL/GenBank/DDBJ whole genome shotgun (WGS) entry which is preliminary data.</text>
</comment>
<dbReference type="PANTHER" id="PTHR24321">
    <property type="entry name" value="DEHYDROGENASES, SHORT CHAIN"/>
    <property type="match status" value="1"/>
</dbReference>
<dbReference type="AlphaFoldDB" id="A0AAW6TMN9"/>
<dbReference type="Proteomes" id="UP001228643">
    <property type="component" value="Unassembled WGS sequence"/>
</dbReference>
<dbReference type="InterPro" id="IPR002347">
    <property type="entry name" value="SDR_fam"/>
</dbReference>
<dbReference type="RefSeq" id="WP_282717473.1">
    <property type="nucleotide sequence ID" value="NZ_JASCRY010000004.1"/>
</dbReference>
<proteinExistence type="inferred from homology"/>
<keyword evidence="4" id="KW-1185">Reference proteome</keyword>
<evidence type="ECO:0000256" key="2">
    <source>
        <dbReference type="ARBA" id="ARBA00023002"/>
    </source>
</evidence>
<dbReference type="InterPro" id="IPR020904">
    <property type="entry name" value="Sc_DH/Rdtase_CS"/>
</dbReference>
<gene>
    <name evidence="3" type="ORF">QLS97_13840</name>
</gene>
<dbReference type="FunFam" id="3.40.50.720:FF:000084">
    <property type="entry name" value="Short-chain dehydrogenase reductase"/>
    <property type="match status" value="1"/>
</dbReference>
<evidence type="ECO:0000313" key="3">
    <source>
        <dbReference type="EMBL" id="MDI5950734.1"/>
    </source>
</evidence>
<dbReference type="EMBL" id="JASCRY010000004">
    <property type="protein sequence ID" value="MDI5950734.1"/>
    <property type="molecule type" value="Genomic_DNA"/>
</dbReference>
<name>A0AAW6TMN9_9FLAO</name>